<reference evidence="1" key="1">
    <citation type="submission" date="2018-10" db="EMBL/GenBank/DDBJ databases">
        <title>Hidden diversity of soil giant viruses.</title>
        <authorList>
            <person name="Schulz F."/>
            <person name="Alteio L."/>
            <person name="Goudeau D."/>
            <person name="Ryan E.M."/>
            <person name="Malmstrom R.R."/>
            <person name="Blanchard J."/>
            <person name="Woyke T."/>
        </authorList>
    </citation>
    <scope>NUCLEOTIDE SEQUENCE</scope>
    <source>
        <strain evidence="1">TEV1</strain>
    </source>
</reference>
<name>A0A3G4ZML6_9VIRU</name>
<dbReference type="EMBL" id="MK071982">
    <property type="protein sequence ID" value="AYV76086.1"/>
    <property type="molecule type" value="Genomic_DNA"/>
</dbReference>
<evidence type="ECO:0000313" key="1">
    <source>
        <dbReference type="EMBL" id="AYV76086.1"/>
    </source>
</evidence>
<protein>
    <submittedName>
        <fullName evidence="1">Uncharacterized protein</fullName>
    </submittedName>
</protein>
<organism evidence="1">
    <name type="scientific">Terrestrivirus sp</name>
    <dbReference type="NCBI Taxonomy" id="2487775"/>
    <lineage>
        <taxon>Viruses</taxon>
        <taxon>Varidnaviria</taxon>
        <taxon>Bamfordvirae</taxon>
        <taxon>Nucleocytoviricota</taxon>
        <taxon>Megaviricetes</taxon>
        <taxon>Imitervirales</taxon>
        <taxon>Mimiviridae</taxon>
        <taxon>Klosneuvirinae</taxon>
    </lineage>
</organism>
<gene>
    <name evidence="1" type="ORF">Terrestrivirus4_134</name>
</gene>
<accession>A0A3G4ZML6</accession>
<proteinExistence type="predicted"/>
<sequence length="72" mass="8131">MNNSDQISQLKTEIINLEKELCNPPLLIDKPGLKVANPPEFVEHHQEKIAELKKKINDVNDANNVNNANNTE</sequence>